<accession>A0A1W9NZV7</accession>
<evidence type="ECO:0000259" key="1">
    <source>
        <dbReference type="Pfam" id="PF13524"/>
    </source>
</evidence>
<reference evidence="3" key="1">
    <citation type="submission" date="2017-03" db="EMBL/GenBank/DDBJ databases">
        <title>Novel pathways for hydrocarbon cycling and metabolic interdependencies in hydrothermal sediment communities.</title>
        <authorList>
            <person name="Dombrowski N."/>
            <person name="Seitz K."/>
            <person name="Teske A."/>
            <person name="Baker B."/>
        </authorList>
    </citation>
    <scope>NUCLEOTIDE SEQUENCE [LARGE SCALE GENOMIC DNA]</scope>
</reference>
<organism evidence="2 3">
    <name type="scientific">candidate division CPR3 bacterium 4484_211</name>
    <dbReference type="NCBI Taxonomy" id="1968527"/>
    <lineage>
        <taxon>Bacteria</taxon>
        <taxon>Bacteria division CPR3</taxon>
    </lineage>
</organism>
<dbReference type="InterPro" id="IPR055259">
    <property type="entry name" value="YkvP/CgeB_Glyco_trans-like"/>
</dbReference>
<dbReference type="Pfam" id="PF13524">
    <property type="entry name" value="Glyco_trans_1_2"/>
    <property type="match status" value="1"/>
</dbReference>
<protein>
    <recommendedName>
        <fullName evidence="1">Spore protein YkvP/CgeB glycosyl transferase-like domain-containing protein</fullName>
    </recommendedName>
</protein>
<feature type="domain" description="Spore protein YkvP/CgeB glycosyl transferase-like" evidence="1">
    <location>
        <begin position="165"/>
        <end position="286"/>
    </location>
</feature>
<dbReference type="Gene3D" id="3.40.50.2000">
    <property type="entry name" value="Glycogen Phosphorylase B"/>
    <property type="match status" value="1"/>
</dbReference>
<evidence type="ECO:0000313" key="2">
    <source>
        <dbReference type="EMBL" id="OQX51530.1"/>
    </source>
</evidence>
<gene>
    <name evidence="2" type="ORF">B5M47_00260</name>
</gene>
<proteinExistence type="predicted"/>
<sequence>MKLLFGYGYTQGTTPFYYERAFRRLGDTTTCGPSDNPGRQQDIPCEFNADIQQIIRKVKADCFILFPEGNFFLPQNIEKITIPKILILSDSFINFHWHRYYASLFDLVFVAQKEYADKLKRLGIKKTYWLPNACDPKIHRNFHLERIYDIGFVGVLNNTHNPRRSLYLKALASHFNVKIASNVWLENMAKIYSQSKIIFNISGARDLNMRVFEALSCGGLLLTDYIPNGLLNLFKDRKHCVVYHSLKEAVTLAKYYLKHSRERKQIAGQGQKEVWQKHTYSHRARLVISRILDLTRNNPGTGNNANQMTMTDIKLNLLRSYFFINHPLLKTQLIQLTSSPILINKKLPFYQKTAINLIRIFTTRLSYQKRKILLAMIKKLEKRRIAELIKWCYYQLLLRVSN</sequence>
<dbReference type="STRING" id="1968527.B5M47_00260"/>
<dbReference type="AlphaFoldDB" id="A0A1W9NZV7"/>
<evidence type="ECO:0000313" key="3">
    <source>
        <dbReference type="Proteomes" id="UP000192520"/>
    </source>
</evidence>
<dbReference type="SUPFAM" id="SSF53756">
    <property type="entry name" value="UDP-Glycosyltransferase/glycogen phosphorylase"/>
    <property type="match status" value="1"/>
</dbReference>
<comment type="caution">
    <text evidence="2">The sequence shown here is derived from an EMBL/GenBank/DDBJ whole genome shotgun (WGS) entry which is preliminary data.</text>
</comment>
<dbReference type="Proteomes" id="UP000192520">
    <property type="component" value="Unassembled WGS sequence"/>
</dbReference>
<dbReference type="EMBL" id="MZGJ01000002">
    <property type="protein sequence ID" value="OQX51530.1"/>
    <property type="molecule type" value="Genomic_DNA"/>
</dbReference>
<name>A0A1W9NZV7_UNCC3</name>